<dbReference type="InterPro" id="IPR003339">
    <property type="entry name" value="ABC/ECF_trnsptr_transmembrane"/>
</dbReference>
<proteinExistence type="predicted"/>
<dbReference type="PANTHER" id="PTHR34857:SF2">
    <property type="entry name" value="SLL0384 PROTEIN"/>
    <property type="match status" value="1"/>
</dbReference>
<feature type="transmembrane region" description="Helical" evidence="6">
    <location>
        <begin position="222"/>
        <end position="241"/>
    </location>
</feature>
<evidence type="ECO:0000313" key="7">
    <source>
        <dbReference type="EMBL" id="SHM60282.1"/>
    </source>
</evidence>
<keyword evidence="2" id="KW-1003">Cell membrane</keyword>
<dbReference type="GO" id="GO:0005886">
    <property type="term" value="C:plasma membrane"/>
    <property type="evidence" value="ECO:0007669"/>
    <property type="project" value="UniProtKB-ARBA"/>
</dbReference>
<evidence type="ECO:0000313" key="8">
    <source>
        <dbReference type="Proteomes" id="UP000184394"/>
    </source>
</evidence>
<gene>
    <name evidence="7" type="ORF">SAMN04487860_107110</name>
</gene>
<reference evidence="7 8" key="1">
    <citation type="submission" date="2016-11" db="EMBL/GenBank/DDBJ databases">
        <authorList>
            <person name="Jaros S."/>
            <person name="Januszkiewicz K."/>
            <person name="Wedrychowicz H."/>
        </authorList>
    </citation>
    <scope>NUCLEOTIDE SEQUENCE [LARGE SCALE GENOMIC DNA]</scope>
    <source>
        <strain evidence="7 8">Y1</strain>
    </source>
</reference>
<evidence type="ECO:0000256" key="5">
    <source>
        <dbReference type="ARBA" id="ARBA00023136"/>
    </source>
</evidence>
<dbReference type="InterPro" id="IPR051611">
    <property type="entry name" value="ECF_transporter_component"/>
</dbReference>
<dbReference type="RefSeq" id="WP_072950872.1">
    <property type="nucleotide sequence ID" value="NZ_FRCT01000007.1"/>
</dbReference>
<dbReference type="PANTHER" id="PTHR34857">
    <property type="entry name" value="SLL0384 PROTEIN"/>
    <property type="match status" value="1"/>
</dbReference>
<organism evidence="7 8">
    <name type="scientific">Ruminococcus flavefaciens</name>
    <dbReference type="NCBI Taxonomy" id="1265"/>
    <lineage>
        <taxon>Bacteria</taxon>
        <taxon>Bacillati</taxon>
        <taxon>Bacillota</taxon>
        <taxon>Clostridia</taxon>
        <taxon>Eubacteriales</taxon>
        <taxon>Oscillospiraceae</taxon>
        <taxon>Ruminococcus</taxon>
    </lineage>
</organism>
<sequence>MTDDIMPGAVHDRKGVVLDPRTKLLLLLMISVFSWSSIGGRAGWIILPVITLIPVILLYFSRKWKGAVISTLLFLAVNLISYTDLNKLSGGVYYIILMIVGIFGRLMPCIIMAYYLVYTTTVSEFVAAMEKMHVSEKITIPFSVIFRFFPTVREQMHFIKDAMDMRGIKIGGKHSSKYIEYRLIPLMICSVKTGDELSAASLTRCLGGSVRRTNICKIGFGFPDYVIILILIASVAASVIVRLV</sequence>
<dbReference type="AlphaFoldDB" id="A0A1M7K4Q3"/>
<feature type="transmembrane region" description="Helical" evidence="6">
    <location>
        <begin position="91"/>
        <end position="117"/>
    </location>
</feature>
<evidence type="ECO:0000256" key="2">
    <source>
        <dbReference type="ARBA" id="ARBA00022475"/>
    </source>
</evidence>
<feature type="transmembrane region" description="Helical" evidence="6">
    <location>
        <begin position="67"/>
        <end position="85"/>
    </location>
</feature>
<protein>
    <submittedName>
        <fullName evidence="7">Energy-coupling factor transport system permease protein</fullName>
    </submittedName>
</protein>
<dbReference type="Pfam" id="PF02361">
    <property type="entry name" value="CbiQ"/>
    <property type="match status" value="1"/>
</dbReference>
<name>A0A1M7K4Q3_RUMFL</name>
<dbReference type="EMBL" id="FRCT01000007">
    <property type="protein sequence ID" value="SHM60282.1"/>
    <property type="molecule type" value="Genomic_DNA"/>
</dbReference>
<dbReference type="CDD" id="cd16914">
    <property type="entry name" value="EcfT"/>
    <property type="match status" value="1"/>
</dbReference>
<comment type="subcellular location">
    <subcellularLocation>
        <location evidence="1">Membrane</location>
        <topology evidence="1">Multi-pass membrane protein</topology>
    </subcellularLocation>
</comment>
<evidence type="ECO:0000256" key="6">
    <source>
        <dbReference type="SAM" id="Phobius"/>
    </source>
</evidence>
<dbReference type="Proteomes" id="UP000184394">
    <property type="component" value="Unassembled WGS sequence"/>
</dbReference>
<evidence type="ECO:0000256" key="4">
    <source>
        <dbReference type="ARBA" id="ARBA00022989"/>
    </source>
</evidence>
<evidence type="ECO:0000256" key="1">
    <source>
        <dbReference type="ARBA" id="ARBA00004141"/>
    </source>
</evidence>
<keyword evidence="3 6" id="KW-0812">Transmembrane</keyword>
<accession>A0A1M7K4Q3</accession>
<dbReference type="OrthoDB" id="3730291at2"/>
<feature type="transmembrane region" description="Helical" evidence="6">
    <location>
        <begin position="44"/>
        <end position="60"/>
    </location>
</feature>
<keyword evidence="5 6" id="KW-0472">Membrane</keyword>
<keyword evidence="4 6" id="KW-1133">Transmembrane helix</keyword>
<evidence type="ECO:0000256" key="3">
    <source>
        <dbReference type="ARBA" id="ARBA00022692"/>
    </source>
</evidence>